<dbReference type="Pfam" id="PF00067">
    <property type="entry name" value="p450"/>
    <property type="match status" value="1"/>
</dbReference>
<protein>
    <recommendedName>
        <fullName evidence="12">Cytochrome P450</fullName>
    </recommendedName>
</protein>
<dbReference type="InterPro" id="IPR001128">
    <property type="entry name" value="Cyt_P450"/>
</dbReference>
<dbReference type="GO" id="GO:0016020">
    <property type="term" value="C:membrane"/>
    <property type="evidence" value="ECO:0007669"/>
    <property type="project" value="UniProtKB-SubCell"/>
</dbReference>
<dbReference type="STRING" id="72664.V4M883"/>
<reference evidence="10 11" key="1">
    <citation type="journal article" date="2013" name="Front. Plant Sci.">
        <title>The Reference Genome of the Halophytic Plant Eutrema salsugineum.</title>
        <authorList>
            <person name="Yang R."/>
            <person name="Jarvis D.E."/>
            <person name="Chen H."/>
            <person name="Beilstein M.A."/>
            <person name="Grimwood J."/>
            <person name="Jenkins J."/>
            <person name="Shu S."/>
            <person name="Prochnik S."/>
            <person name="Xin M."/>
            <person name="Ma C."/>
            <person name="Schmutz J."/>
            <person name="Wing R.A."/>
            <person name="Mitchell-Olds T."/>
            <person name="Schumaker K.S."/>
            <person name="Wang X."/>
        </authorList>
    </citation>
    <scope>NUCLEOTIDE SEQUENCE [LARGE SCALE GENOMIC DNA]</scope>
</reference>
<dbReference type="eggNOG" id="KOG0157">
    <property type="taxonomic scope" value="Eukaryota"/>
</dbReference>
<dbReference type="Gene3D" id="1.10.630.10">
    <property type="entry name" value="Cytochrome P450"/>
    <property type="match status" value="1"/>
</dbReference>
<organism evidence="10 11">
    <name type="scientific">Eutrema salsugineum</name>
    <name type="common">Saltwater cress</name>
    <name type="synonym">Sisymbrium salsugineum</name>
    <dbReference type="NCBI Taxonomy" id="72664"/>
    <lineage>
        <taxon>Eukaryota</taxon>
        <taxon>Viridiplantae</taxon>
        <taxon>Streptophyta</taxon>
        <taxon>Embryophyta</taxon>
        <taxon>Tracheophyta</taxon>
        <taxon>Spermatophyta</taxon>
        <taxon>Magnoliopsida</taxon>
        <taxon>eudicotyledons</taxon>
        <taxon>Gunneridae</taxon>
        <taxon>Pentapetalae</taxon>
        <taxon>rosids</taxon>
        <taxon>malvids</taxon>
        <taxon>Brassicales</taxon>
        <taxon>Brassicaceae</taxon>
        <taxon>Eutremeae</taxon>
        <taxon>Eutrema</taxon>
    </lineage>
</organism>
<evidence type="ECO:0000256" key="3">
    <source>
        <dbReference type="ARBA" id="ARBA00022617"/>
    </source>
</evidence>
<dbReference type="Proteomes" id="UP000030689">
    <property type="component" value="Unassembled WGS sequence"/>
</dbReference>
<comment type="cofactor">
    <cofactor evidence="8">
        <name>heme</name>
        <dbReference type="ChEBI" id="CHEBI:30413"/>
    </cofactor>
</comment>
<dbReference type="KEGG" id="eus:EUTSA_v10016633mg"/>
<evidence type="ECO:0000256" key="2">
    <source>
        <dbReference type="ARBA" id="ARBA00010617"/>
    </source>
</evidence>
<dbReference type="SUPFAM" id="SSF48264">
    <property type="entry name" value="Cytochrome P450"/>
    <property type="match status" value="1"/>
</dbReference>
<dbReference type="InterPro" id="IPR002403">
    <property type="entry name" value="Cyt_P450_E_grp-IV"/>
</dbReference>
<keyword evidence="7 8" id="KW-0408">Iron</keyword>
<dbReference type="PANTHER" id="PTHR24286">
    <property type="entry name" value="CYTOCHROME P450 26"/>
    <property type="match status" value="1"/>
</dbReference>
<dbReference type="GO" id="GO:0020037">
    <property type="term" value="F:heme binding"/>
    <property type="evidence" value="ECO:0007669"/>
    <property type="project" value="InterPro"/>
</dbReference>
<dbReference type="OMA" id="WIRSPFA"/>
<evidence type="ECO:0000256" key="5">
    <source>
        <dbReference type="ARBA" id="ARBA00022723"/>
    </source>
</evidence>
<evidence type="ECO:0000256" key="8">
    <source>
        <dbReference type="PIRSR" id="PIRSR602403-1"/>
    </source>
</evidence>
<dbReference type="GO" id="GO:0016705">
    <property type="term" value="F:oxidoreductase activity, acting on paired donors, with incorporation or reduction of molecular oxygen"/>
    <property type="evidence" value="ECO:0007669"/>
    <property type="project" value="InterPro"/>
</dbReference>
<sequence>MSLIVMCVIAFVVIAISKWWYRWSNPKSNGKDHRLLKPHGFYEISPFIKKRMLRYGPLFKTNIFGSNTVVATDPDVIFEIFRQENKSFVSSYPDGYRKVFGKGSLLVKHGDLHKRTKQITMQLLGSEGLKRNMIGDINHANRELLRSAASQGTFDAKDTLTSLLLGILIPKMLSKIQPETERNLMDNIKGFNFDWFRSFCALSPWKAFYKVIMARRAAMQVMNDIFSARKESGERHGDFLDTLLEDVIFDENSALQHIFTLLVVAKDATTLANCLIVKLIAQNPKVLAELKREHNAILQNRADKKAGVSWEEHKHNMNFTNMVINESLRLMNLSPIMFRKAVKDVEIQGYTIPEGWIVAVAPSVVHYDPKIYENPSEFNPWRWEGKDLVKGSKSFMVFGGGLRQCVGAEFARLQIAIFLHHLVTNYDFWVAQDWEVTRTPIPLFPKEIMINISQSHTN</sequence>
<keyword evidence="6" id="KW-1133">Transmembrane helix</keyword>
<dbReference type="CDD" id="cd11043">
    <property type="entry name" value="CYP90-like"/>
    <property type="match status" value="1"/>
</dbReference>
<accession>V4M883</accession>
<evidence type="ECO:0000256" key="6">
    <source>
        <dbReference type="ARBA" id="ARBA00022989"/>
    </source>
</evidence>
<keyword evidence="4" id="KW-0812">Transmembrane</keyword>
<dbReference type="Gramene" id="ESQ51272">
    <property type="protein sequence ID" value="ESQ51272"/>
    <property type="gene ID" value="EUTSA_v10016633mg"/>
</dbReference>
<keyword evidence="11" id="KW-1185">Reference proteome</keyword>
<dbReference type="InterPro" id="IPR036396">
    <property type="entry name" value="Cyt_P450_sf"/>
</dbReference>
<evidence type="ECO:0000313" key="11">
    <source>
        <dbReference type="Proteomes" id="UP000030689"/>
    </source>
</evidence>
<dbReference type="PANTHER" id="PTHR24286:SF305">
    <property type="entry name" value="CYTOCHROME P450 708A2"/>
    <property type="match status" value="1"/>
</dbReference>
<dbReference type="AlphaFoldDB" id="V4M883"/>
<keyword evidence="5 8" id="KW-0479">Metal-binding</keyword>
<keyword evidence="3 8" id="KW-0349">Heme</keyword>
<evidence type="ECO:0000256" key="1">
    <source>
        <dbReference type="ARBA" id="ARBA00004167"/>
    </source>
</evidence>
<dbReference type="GO" id="GO:0010268">
    <property type="term" value="P:brassinosteroid homeostasis"/>
    <property type="evidence" value="ECO:0007669"/>
    <property type="project" value="TreeGrafter"/>
</dbReference>
<dbReference type="PRINTS" id="PR00465">
    <property type="entry name" value="EP450IV"/>
</dbReference>
<dbReference type="GO" id="GO:0005506">
    <property type="term" value="F:iron ion binding"/>
    <property type="evidence" value="ECO:0007669"/>
    <property type="project" value="InterPro"/>
</dbReference>
<dbReference type="EMBL" id="KI517385">
    <property type="protein sequence ID" value="ESQ51272.1"/>
    <property type="molecule type" value="Genomic_DNA"/>
</dbReference>
<evidence type="ECO:0000256" key="7">
    <source>
        <dbReference type="ARBA" id="ARBA00023004"/>
    </source>
</evidence>
<keyword evidence="9" id="KW-0560">Oxidoreductase</keyword>
<dbReference type="GO" id="GO:0016132">
    <property type="term" value="P:brassinosteroid biosynthetic process"/>
    <property type="evidence" value="ECO:0007669"/>
    <property type="project" value="TreeGrafter"/>
</dbReference>
<evidence type="ECO:0000256" key="9">
    <source>
        <dbReference type="RuleBase" id="RU000461"/>
    </source>
</evidence>
<feature type="binding site" description="axial binding residue" evidence="8">
    <location>
        <position position="405"/>
    </location>
    <ligand>
        <name>heme</name>
        <dbReference type="ChEBI" id="CHEBI:30413"/>
    </ligand>
    <ligandPart>
        <name>Fe</name>
        <dbReference type="ChEBI" id="CHEBI:18248"/>
    </ligandPart>
</feature>
<comment type="similarity">
    <text evidence="2 9">Belongs to the cytochrome P450 family.</text>
</comment>
<comment type="subcellular location">
    <subcellularLocation>
        <location evidence="1">Membrane</location>
        <topology evidence="1">Single-pass membrane protein</topology>
    </subcellularLocation>
</comment>
<gene>
    <name evidence="10" type="ORF">EUTSA_v10016633mg</name>
</gene>
<name>V4M883_EUTSA</name>
<dbReference type="GO" id="GO:0016125">
    <property type="term" value="P:sterol metabolic process"/>
    <property type="evidence" value="ECO:0007669"/>
    <property type="project" value="TreeGrafter"/>
</dbReference>
<evidence type="ECO:0000313" key="10">
    <source>
        <dbReference type="EMBL" id="ESQ51272.1"/>
    </source>
</evidence>
<dbReference type="InterPro" id="IPR017972">
    <property type="entry name" value="Cyt_P450_CS"/>
</dbReference>
<evidence type="ECO:0000256" key="4">
    <source>
        <dbReference type="ARBA" id="ARBA00022692"/>
    </source>
</evidence>
<proteinExistence type="inferred from homology"/>
<evidence type="ECO:0008006" key="12">
    <source>
        <dbReference type="Google" id="ProtNLM"/>
    </source>
</evidence>
<keyword evidence="9" id="KW-0503">Monooxygenase</keyword>
<keyword evidence="6" id="KW-0472">Membrane</keyword>
<dbReference type="GO" id="GO:0004497">
    <property type="term" value="F:monooxygenase activity"/>
    <property type="evidence" value="ECO:0007669"/>
    <property type="project" value="UniProtKB-KW"/>
</dbReference>
<dbReference type="PROSITE" id="PS00086">
    <property type="entry name" value="CYTOCHROME_P450"/>
    <property type="match status" value="1"/>
</dbReference>
<dbReference type="PRINTS" id="PR00385">
    <property type="entry name" value="P450"/>
</dbReference>